<organism evidence="9 10">
    <name type="scientific">Microbacterium croceum</name>
    <dbReference type="NCBI Taxonomy" id="2851645"/>
    <lineage>
        <taxon>Bacteria</taxon>
        <taxon>Bacillati</taxon>
        <taxon>Actinomycetota</taxon>
        <taxon>Actinomycetes</taxon>
        <taxon>Micrococcales</taxon>
        <taxon>Microbacteriaceae</taxon>
        <taxon>Microbacterium</taxon>
    </lineage>
</organism>
<comment type="caution">
    <text evidence="9">The sequence shown here is derived from an EMBL/GenBank/DDBJ whole genome shotgun (WGS) entry which is preliminary data.</text>
</comment>
<dbReference type="Pfam" id="PF02913">
    <property type="entry name" value="FAD-oxidase_C"/>
    <property type="match status" value="1"/>
</dbReference>
<evidence type="ECO:0000259" key="8">
    <source>
        <dbReference type="PROSITE" id="PS51387"/>
    </source>
</evidence>
<comment type="cofactor">
    <cofactor evidence="1">
        <name>FAD</name>
        <dbReference type="ChEBI" id="CHEBI:57692"/>
    </cofactor>
</comment>
<dbReference type="InterPro" id="IPR016171">
    <property type="entry name" value="Vanillyl_alc_oxidase_C-sub2"/>
</dbReference>
<dbReference type="SUPFAM" id="SSF55103">
    <property type="entry name" value="FAD-linked oxidases, C-terminal domain"/>
    <property type="match status" value="1"/>
</dbReference>
<gene>
    <name evidence="9" type="ORF">KZC51_10395</name>
</gene>
<evidence type="ECO:0000256" key="5">
    <source>
        <dbReference type="ARBA" id="ARBA00022946"/>
    </source>
</evidence>
<keyword evidence="3" id="KW-0285">Flavoprotein</keyword>
<dbReference type="PROSITE" id="PS51387">
    <property type="entry name" value="FAD_PCMH"/>
    <property type="match status" value="1"/>
</dbReference>
<dbReference type="PANTHER" id="PTHR11748:SF111">
    <property type="entry name" value="D-LACTATE DEHYDROGENASE, MITOCHONDRIAL-RELATED"/>
    <property type="match status" value="1"/>
</dbReference>
<evidence type="ECO:0000256" key="2">
    <source>
        <dbReference type="ARBA" id="ARBA00008000"/>
    </source>
</evidence>
<keyword evidence="10" id="KW-1185">Reference proteome</keyword>
<dbReference type="PANTHER" id="PTHR11748">
    <property type="entry name" value="D-LACTATE DEHYDROGENASE"/>
    <property type="match status" value="1"/>
</dbReference>
<dbReference type="Gene3D" id="3.30.465.10">
    <property type="match status" value="1"/>
</dbReference>
<keyword evidence="4" id="KW-0274">FAD</keyword>
<dbReference type="Gene3D" id="1.10.45.10">
    <property type="entry name" value="Vanillyl-alcohol Oxidase, Chain A, domain 4"/>
    <property type="match status" value="1"/>
</dbReference>
<reference evidence="9 10" key="1">
    <citation type="submission" date="2021-06" db="EMBL/GenBank/DDBJ databases">
        <title>Genome-based taxonomic framework of Microbacterium strains isolated from marine environment, the description of four new species and reclassification of four preexisting species.</title>
        <authorList>
            <person name="Lee S.D."/>
            <person name="Kim S.-M."/>
            <person name="Byeon Y.-S."/>
            <person name="Yang H.L."/>
            <person name="Kim I.S."/>
        </authorList>
    </citation>
    <scope>NUCLEOTIDE SEQUENCE [LARGE SCALE GENOMIC DNA]</scope>
    <source>
        <strain evidence="9 10">SSW1-49</strain>
    </source>
</reference>
<dbReference type="InterPro" id="IPR006094">
    <property type="entry name" value="Oxid_FAD_bind_N"/>
</dbReference>
<evidence type="ECO:0000313" key="9">
    <source>
        <dbReference type="EMBL" id="MCK2036546.1"/>
    </source>
</evidence>
<dbReference type="EC" id="1.1.2.4" evidence="7"/>
<sequence length="487" mass="51106">MEAMWDAQGSAGNADGGAQELIDALERVVPGRVLWHAADTSEYSHDRSHHGWAPATAVVRATSTEEVAAAVQVCRAARVPVIARGTGTGLEGGANAVPGAVEPATGIAAQRSRAVIIDLRGMNRILRIDPDSADATVEAGVLRSELNPVLAVHGLQFVAGPGVDASIGGMAATRASGTNAVKYGTMAENVRGLTVVMADGAVVKTGGRARKSSAGYDLTHLFIGSEGTLGIITELTLKLAPTPEGRTLTVLSFPSVDAAARVVQRCLQAGVDLARAELLDTAQIAAINAYSHTDFREASTLFVELSGEARSLEGQAARLDAIADAQGLLERRRIDPADQERVWQVRHDALPAAQALRPDSYTWSTDVCVPIAHLAQCITETQADIESSGLLAPIAGHVGDGNFHLAFVLANGDDAERQRAAALYRRMIRRALSFGGTCTGEHGIGEGKMSDLIDEHPTGVPVMRAIKRALDPEGLLNPGKMVDLRGD</sequence>
<protein>
    <recommendedName>
        <fullName evidence="7">D-lactate dehydrogenase (cytochrome)</fullName>
        <ecNumber evidence="7">1.1.2.4</ecNumber>
    </recommendedName>
</protein>
<dbReference type="InterPro" id="IPR004113">
    <property type="entry name" value="FAD-bd_oxidored_4_C"/>
</dbReference>
<name>A0ABT0FEP8_9MICO</name>
<evidence type="ECO:0000256" key="4">
    <source>
        <dbReference type="ARBA" id="ARBA00022827"/>
    </source>
</evidence>
<dbReference type="Pfam" id="PF01565">
    <property type="entry name" value="FAD_binding_4"/>
    <property type="match status" value="1"/>
</dbReference>
<accession>A0ABT0FEP8</accession>
<evidence type="ECO:0000256" key="1">
    <source>
        <dbReference type="ARBA" id="ARBA00001974"/>
    </source>
</evidence>
<dbReference type="EMBL" id="JAHWXN010000001">
    <property type="protein sequence ID" value="MCK2036546.1"/>
    <property type="molecule type" value="Genomic_DNA"/>
</dbReference>
<evidence type="ECO:0000256" key="7">
    <source>
        <dbReference type="ARBA" id="ARBA00038897"/>
    </source>
</evidence>
<dbReference type="Gene3D" id="3.30.70.2740">
    <property type="match status" value="1"/>
</dbReference>
<evidence type="ECO:0000313" key="10">
    <source>
        <dbReference type="Proteomes" id="UP001300096"/>
    </source>
</evidence>
<dbReference type="InterPro" id="IPR016169">
    <property type="entry name" value="FAD-bd_PCMH_sub2"/>
</dbReference>
<evidence type="ECO:0000256" key="6">
    <source>
        <dbReference type="ARBA" id="ARBA00023002"/>
    </source>
</evidence>
<dbReference type="InterPro" id="IPR016166">
    <property type="entry name" value="FAD-bd_PCMH"/>
</dbReference>
<keyword evidence="5" id="KW-0809">Transit peptide</keyword>
<comment type="similarity">
    <text evidence="2">Belongs to the FAD-binding oxidoreductase/transferase type 4 family.</text>
</comment>
<dbReference type="InterPro" id="IPR016164">
    <property type="entry name" value="FAD-linked_Oxase-like_C"/>
</dbReference>
<proteinExistence type="inferred from homology"/>
<dbReference type="Proteomes" id="UP001300096">
    <property type="component" value="Unassembled WGS sequence"/>
</dbReference>
<keyword evidence="6" id="KW-0560">Oxidoreductase</keyword>
<dbReference type="InterPro" id="IPR036318">
    <property type="entry name" value="FAD-bd_PCMH-like_sf"/>
</dbReference>
<evidence type="ECO:0000256" key="3">
    <source>
        <dbReference type="ARBA" id="ARBA00022630"/>
    </source>
</evidence>
<feature type="domain" description="FAD-binding PCMH-type" evidence="8">
    <location>
        <begin position="51"/>
        <end position="242"/>
    </location>
</feature>
<dbReference type="SUPFAM" id="SSF56176">
    <property type="entry name" value="FAD-binding/transporter-associated domain-like"/>
    <property type="match status" value="1"/>
</dbReference>